<dbReference type="EMBL" id="CP024785">
    <property type="protein sequence ID" value="AUB42270.1"/>
    <property type="molecule type" value="Genomic_DNA"/>
</dbReference>
<keyword evidence="2" id="KW-1185">Reference proteome</keyword>
<dbReference type="OrthoDB" id="508112at2"/>
<name>A0A2K8T3S5_9NOSO</name>
<sequence>MYLLLEKNRAIACYTKALDLRKDKSFRRVTEEGYCWHIVLNKYNGTLNFVIRKALLP</sequence>
<reference evidence="1 2" key="1">
    <citation type="submission" date="2017-11" db="EMBL/GenBank/DDBJ databases">
        <title>Complete genome of a free-living desiccation-tolerant cyanobacterium and its photosynthetic adaptation to extreme terrestrial habitat.</title>
        <authorList>
            <person name="Shang J."/>
        </authorList>
    </citation>
    <scope>NUCLEOTIDE SEQUENCE [LARGE SCALE GENOMIC DNA]</scope>
    <source>
        <strain evidence="1 2">CCNUN1</strain>
    </source>
</reference>
<dbReference type="KEGG" id="nfl:COO91_08387"/>
<dbReference type="AlphaFoldDB" id="A0A2K8T3S5"/>
<gene>
    <name evidence="1" type="ORF">COO91_08387</name>
</gene>
<evidence type="ECO:0000313" key="2">
    <source>
        <dbReference type="Proteomes" id="UP000232003"/>
    </source>
</evidence>
<accession>A0A2K8T3S5</accession>
<proteinExistence type="predicted"/>
<organism evidence="1 2">
    <name type="scientific">Nostoc flagelliforme CCNUN1</name>
    <dbReference type="NCBI Taxonomy" id="2038116"/>
    <lineage>
        <taxon>Bacteria</taxon>
        <taxon>Bacillati</taxon>
        <taxon>Cyanobacteriota</taxon>
        <taxon>Cyanophyceae</taxon>
        <taxon>Nostocales</taxon>
        <taxon>Nostocaceae</taxon>
        <taxon>Nostoc</taxon>
    </lineage>
</organism>
<dbReference type="Proteomes" id="UP000232003">
    <property type="component" value="Chromosome"/>
</dbReference>
<evidence type="ECO:0000313" key="1">
    <source>
        <dbReference type="EMBL" id="AUB42270.1"/>
    </source>
</evidence>
<protein>
    <submittedName>
        <fullName evidence="1">Uncharacterized protein</fullName>
    </submittedName>
</protein>